<dbReference type="eggNOG" id="arCOG04175">
    <property type="taxonomic scope" value="Archaea"/>
</dbReference>
<evidence type="ECO:0000313" key="5">
    <source>
        <dbReference type="EMBL" id="AIF69361.1"/>
    </source>
</evidence>
<gene>
    <name evidence="3" type="primary">rpl18a</name>
    <name evidence="3" type="synonym">rpl20e</name>
    <name evidence="3" type="synonym">rplX</name>
    <name evidence="5" type="ORF">PAP_04750</name>
</gene>
<evidence type="ECO:0000313" key="6">
    <source>
        <dbReference type="Proteomes" id="UP000027981"/>
    </source>
</evidence>
<evidence type="ECO:0000256" key="2">
    <source>
        <dbReference type="ARBA" id="ARBA00023274"/>
    </source>
</evidence>
<keyword evidence="6" id="KW-1185">Reference proteome</keyword>
<reference evidence="6" key="1">
    <citation type="submission" date="2013-06" db="EMBL/GenBank/DDBJ databases">
        <title>Complete Genome Sequence of Hyperthermophilic Palaeococcus pacificus DY20341T, Isolated from a Deep-Sea Hydrothermal Sediments.</title>
        <authorList>
            <person name="Zeng X."/>
            <person name="Shao Z."/>
        </authorList>
    </citation>
    <scope>NUCLEOTIDE SEQUENCE [LARGE SCALE GENOMIC DNA]</scope>
    <source>
        <strain evidence="6">DY20341</strain>
    </source>
</reference>
<dbReference type="RefSeq" id="WP_048164925.1">
    <property type="nucleotide sequence ID" value="NZ_CP006019.1"/>
</dbReference>
<organism evidence="5 6">
    <name type="scientific">Palaeococcus pacificus DY20341</name>
    <dbReference type="NCBI Taxonomy" id="1343739"/>
    <lineage>
        <taxon>Archaea</taxon>
        <taxon>Methanobacteriati</taxon>
        <taxon>Methanobacteriota</taxon>
        <taxon>Thermococci</taxon>
        <taxon>Thermococcales</taxon>
        <taxon>Thermococcaceae</taxon>
        <taxon>Palaeococcus</taxon>
    </lineage>
</organism>
<dbReference type="HOGENOM" id="CLU_177460_0_1_2"/>
<keyword evidence="2 3" id="KW-0687">Ribonucleoprotein</keyword>
<dbReference type="OrthoDB" id="191241at2157"/>
<dbReference type="HAMAP" id="MF_00273">
    <property type="entry name" value="Ribosomal_eL20"/>
    <property type="match status" value="1"/>
</dbReference>
<dbReference type="NCBIfam" id="NF001981">
    <property type="entry name" value="PRK00773.1-1"/>
    <property type="match status" value="1"/>
</dbReference>
<dbReference type="GO" id="GO:0070180">
    <property type="term" value="F:large ribosomal subunit rRNA binding"/>
    <property type="evidence" value="ECO:0007669"/>
    <property type="project" value="UniProtKB-UniRule"/>
</dbReference>
<dbReference type="KEGG" id="ppac:PAP_04750"/>
<keyword evidence="3" id="KW-0699">rRNA-binding</keyword>
<dbReference type="InterPro" id="IPR023573">
    <property type="entry name" value="Ribosomal_eL20_dom"/>
</dbReference>
<evidence type="ECO:0000259" key="4">
    <source>
        <dbReference type="Pfam" id="PF01775"/>
    </source>
</evidence>
<name>A0A075LTA8_9EURY</name>
<dbReference type="GO" id="GO:1990904">
    <property type="term" value="C:ribonucleoprotein complex"/>
    <property type="evidence" value="ECO:0007669"/>
    <property type="project" value="UniProtKB-KW"/>
</dbReference>
<comment type="similarity">
    <text evidence="3">Belongs to the eukaryotic ribosomal protein eL20 family.</text>
</comment>
<dbReference type="InterPro" id="IPR028877">
    <property type="entry name" value="Ribosomal_eL20"/>
</dbReference>
<dbReference type="GeneID" id="24842074"/>
<dbReference type="AlphaFoldDB" id="A0A075LTA8"/>
<dbReference type="GO" id="GO:0003735">
    <property type="term" value="F:structural constituent of ribosome"/>
    <property type="evidence" value="ECO:0007669"/>
    <property type="project" value="InterPro"/>
</dbReference>
<dbReference type="Proteomes" id="UP000027981">
    <property type="component" value="Chromosome"/>
</dbReference>
<dbReference type="GO" id="GO:0005840">
    <property type="term" value="C:ribosome"/>
    <property type="evidence" value="ECO:0007669"/>
    <property type="project" value="UniProtKB-KW"/>
</dbReference>
<dbReference type="STRING" id="1343739.PAP_04750"/>
<dbReference type="Pfam" id="PF01775">
    <property type="entry name" value="Ribosomal_L18A"/>
    <property type="match status" value="1"/>
</dbReference>
<feature type="domain" description="Large ribosomal subunit protein eL20" evidence="4">
    <location>
        <begin position="3"/>
        <end position="58"/>
    </location>
</feature>
<accession>A0A075LTA8</accession>
<proteinExistence type="inferred from homology"/>
<evidence type="ECO:0000256" key="1">
    <source>
        <dbReference type="ARBA" id="ARBA00022980"/>
    </source>
</evidence>
<comment type="subunit">
    <text evidence="3">Part of the 50S ribosomal subunit. Binds 23S rRNA.</text>
</comment>
<dbReference type="EMBL" id="CP006019">
    <property type="protein sequence ID" value="AIF69361.1"/>
    <property type="molecule type" value="Genomic_DNA"/>
</dbReference>
<keyword evidence="3" id="KW-0694">RNA-binding</keyword>
<evidence type="ECO:0000256" key="3">
    <source>
        <dbReference type="HAMAP-Rule" id="MF_00273"/>
    </source>
</evidence>
<dbReference type="Gene3D" id="3.10.20.10">
    <property type="match status" value="1"/>
</dbReference>
<dbReference type="GO" id="GO:0006412">
    <property type="term" value="P:translation"/>
    <property type="evidence" value="ECO:0007669"/>
    <property type="project" value="UniProtKB-UniRule"/>
</dbReference>
<protein>
    <recommendedName>
        <fullName evidence="3">Large ribosomal subunit protein eL20</fullName>
    </recommendedName>
</protein>
<dbReference type="SUPFAM" id="SSF160374">
    <property type="entry name" value="RplX-like"/>
    <property type="match status" value="1"/>
</dbReference>
<keyword evidence="1 3" id="KW-0689">Ribosomal protein</keyword>
<reference evidence="5 6" key="2">
    <citation type="journal article" date="2015" name="Genome Announc.">
        <title>Complete Genome Sequence of Hyperthermophilic Piezophilic Archaeon Palaeococcus pacificus DY20341T, Isolated from Deep-Sea Hydrothermal Sediments.</title>
        <authorList>
            <person name="Zeng X."/>
            <person name="Jebbar M."/>
            <person name="Shao Z."/>
        </authorList>
    </citation>
    <scope>NUCLEOTIDE SEQUENCE [LARGE SCALE GENOMIC DNA]</scope>
    <source>
        <strain evidence="5 6">DY20341</strain>
    </source>
</reference>
<sequence>MEVKVFRVRGVFERNGKKEKFTREYRGLKEEDIKELVYSELGSKHRVKRNKVIIESIEEIKPEEAENPIVRKLSLELA</sequence>